<dbReference type="Proteomes" id="UP000617734">
    <property type="component" value="Unassembled WGS sequence"/>
</dbReference>
<organism evidence="1 2">
    <name type="scientific">Kitasatospora indigofera</name>
    <dbReference type="NCBI Taxonomy" id="67307"/>
    <lineage>
        <taxon>Bacteria</taxon>
        <taxon>Bacillati</taxon>
        <taxon>Actinomycetota</taxon>
        <taxon>Actinomycetes</taxon>
        <taxon>Kitasatosporales</taxon>
        <taxon>Streptomycetaceae</taxon>
        <taxon>Kitasatospora</taxon>
    </lineage>
</organism>
<evidence type="ECO:0000313" key="2">
    <source>
        <dbReference type="Proteomes" id="UP000617734"/>
    </source>
</evidence>
<evidence type="ECO:0000313" key="1">
    <source>
        <dbReference type="EMBL" id="GHH84240.1"/>
    </source>
</evidence>
<reference evidence="1" key="1">
    <citation type="journal article" date="2014" name="Int. J. Syst. Evol. Microbiol.">
        <title>Complete genome sequence of Corynebacterium casei LMG S-19264T (=DSM 44701T), isolated from a smear-ripened cheese.</title>
        <authorList>
            <consortium name="US DOE Joint Genome Institute (JGI-PGF)"/>
            <person name="Walter F."/>
            <person name="Albersmeier A."/>
            <person name="Kalinowski J."/>
            <person name="Ruckert C."/>
        </authorList>
    </citation>
    <scope>NUCLEOTIDE SEQUENCE</scope>
    <source>
        <strain evidence="1">JCM 4646</strain>
    </source>
</reference>
<keyword evidence="2" id="KW-1185">Reference proteome</keyword>
<dbReference type="RefSeq" id="WP_190215230.1">
    <property type="nucleotide sequence ID" value="NZ_BNBO01000072.1"/>
</dbReference>
<dbReference type="SUPFAM" id="SSF54427">
    <property type="entry name" value="NTF2-like"/>
    <property type="match status" value="1"/>
</dbReference>
<dbReference type="EMBL" id="BNBO01000072">
    <property type="protein sequence ID" value="GHH84240.1"/>
    <property type="molecule type" value="Genomic_DNA"/>
</dbReference>
<dbReference type="AlphaFoldDB" id="A0A919GHU3"/>
<dbReference type="InterPro" id="IPR011944">
    <property type="entry name" value="Steroid_delta5-4_isomerase"/>
</dbReference>
<proteinExistence type="predicted"/>
<sequence length="164" mass="17269">MNDTRLPELSHADESAVRGLYHRVLDGWNMCDGSAFAGPFARDGEAIGLDGSRYAGRSGIAAEFGRILAEREPAEYVAKVRRVRPLAPGAALLDAVAGMVPPDAVDIDPALNALHTVIAVNRGAGWRIALLQQTPAVFHARPDLAEALTAELRALAARTPGPAG</sequence>
<protein>
    <recommendedName>
        <fullName evidence="3">DUF4440 domain-containing protein</fullName>
    </recommendedName>
</protein>
<comment type="caution">
    <text evidence="1">The sequence shown here is derived from an EMBL/GenBank/DDBJ whole genome shotgun (WGS) entry which is preliminary data.</text>
</comment>
<dbReference type="Gene3D" id="3.10.450.50">
    <property type="match status" value="1"/>
</dbReference>
<dbReference type="InterPro" id="IPR032710">
    <property type="entry name" value="NTF2-like_dom_sf"/>
</dbReference>
<name>A0A919GHU3_9ACTN</name>
<dbReference type="GeneID" id="95357553"/>
<dbReference type="NCBIfam" id="TIGR02246">
    <property type="entry name" value="SgcJ/EcaC family oxidoreductase"/>
    <property type="match status" value="1"/>
</dbReference>
<reference evidence="1" key="2">
    <citation type="submission" date="2020-09" db="EMBL/GenBank/DDBJ databases">
        <authorList>
            <person name="Sun Q."/>
            <person name="Ohkuma M."/>
        </authorList>
    </citation>
    <scope>NUCLEOTIDE SEQUENCE</scope>
    <source>
        <strain evidence="1">JCM 4646</strain>
    </source>
</reference>
<accession>A0A919GHU3</accession>
<gene>
    <name evidence="1" type="ORF">GCM10018781_73100</name>
</gene>
<evidence type="ECO:0008006" key="3">
    <source>
        <dbReference type="Google" id="ProtNLM"/>
    </source>
</evidence>